<dbReference type="InterPro" id="IPR018289">
    <property type="entry name" value="MULE_transposase_dom"/>
</dbReference>
<evidence type="ECO:0000259" key="1">
    <source>
        <dbReference type="Pfam" id="PF10551"/>
    </source>
</evidence>
<accession>A0A4Y7KGD3</accession>
<gene>
    <name evidence="2" type="ORF">C5167_034192</name>
</gene>
<feature type="domain" description="MULE transposase" evidence="1">
    <location>
        <begin position="9"/>
        <end position="80"/>
    </location>
</feature>
<proteinExistence type="predicted"/>
<dbReference type="Pfam" id="PF10551">
    <property type="entry name" value="MULE"/>
    <property type="match status" value="1"/>
</dbReference>
<evidence type="ECO:0000313" key="2">
    <source>
        <dbReference type="EMBL" id="RZC71019.1"/>
    </source>
</evidence>
<name>A0A4Y7KGD3_PAPSO</name>
<protein>
    <recommendedName>
        <fullName evidence="1">MULE transposase domain-containing protein</fullName>
    </recommendedName>
</protein>
<reference evidence="2 3" key="1">
    <citation type="journal article" date="2018" name="Science">
        <title>The opium poppy genome and morphinan production.</title>
        <authorList>
            <person name="Guo L."/>
            <person name="Winzer T."/>
            <person name="Yang X."/>
            <person name="Li Y."/>
            <person name="Ning Z."/>
            <person name="He Z."/>
            <person name="Teodor R."/>
            <person name="Lu Y."/>
            <person name="Bowser T.A."/>
            <person name="Graham I.A."/>
            <person name="Ye K."/>
        </authorList>
    </citation>
    <scope>NUCLEOTIDE SEQUENCE [LARGE SCALE GENOMIC DNA]</scope>
    <source>
        <strain evidence="3">cv. HN1</strain>
        <tissue evidence="2">Leaves</tissue>
    </source>
</reference>
<dbReference type="PANTHER" id="PTHR31973:SF166">
    <property type="entry name" value="OS10G0104700 PROTEIN"/>
    <property type="match status" value="1"/>
</dbReference>
<sequence length="137" mass="15893">MPYVSYRKNSNQGIFSLPYGIVSGENIDNSRWFLERLKSILTTSRPLNFISDRPDGLVYGITDIFPQSYHGFCNQHLKNNVRTQIRKKKEDYHTAMECFIQSFHSSTIEGFRDGMDKLKDIGCDGLHEYLSDVPVEY</sequence>
<evidence type="ECO:0000313" key="3">
    <source>
        <dbReference type="Proteomes" id="UP000316621"/>
    </source>
</evidence>
<keyword evidence="3" id="KW-1185">Reference proteome</keyword>
<dbReference type="Proteomes" id="UP000316621">
    <property type="component" value="Chromosome 7"/>
</dbReference>
<dbReference type="AlphaFoldDB" id="A0A4Y7KGD3"/>
<organism evidence="2 3">
    <name type="scientific">Papaver somniferum</name>
    <name type="common">Opium poppy</name>
    <dbReference type="NCBI Taxonomy" id="3469"/>
    <lineage>
        <taxon>Eukaryota</taxon>
        <taxon>Viridiplantae</taxon>
        <taxon>Streptophyta</taxon>
        <taxon>Embryophyta</taxon>
        <taxon>Tracheophyta</taxon>
        <taxon>Spermatophyta</taxon>
        <taxon>Magnoliopsida</taxon>
        <taxon>Ranunculales</taxon>
        <taxon>Papaveraceae</taxon>
        <taxon>Papaveroideae</taxon>
        <taxon>Papaver</taxon>
    </lineage>
</organism>
<dbReference type="Gramene" id="RZC71019">
    <property type="protein sequence ID" value="RZC71019"/>
    <property type="gene ID" value="C5167_034192"/>
</dbReference>
<dbReference type="EMBL" id="CM010721">
    <property type="protein sequence ID" value="RZC71019.1"/>
    <property type="molecule type" value="Genomic_DNA"/>
</dbReference>
<dbReference type="PANTHER" id="PTHR31973">
    <property type="entry name" value="POLYPROTEIN, PUTATIVE-RELATED"/>
    <property type="match status" value="1"/>
</dbReference>